<evidence type="ECO:0000259" key="3">
    <source>
        <dbReference type="Pfam" id="PF25973"/>
    </source>
</evidence>
<feature type="domain" description="CzcB-like barrel-sandwich hybrid" evidence="3">
    <location>
        <begin position="59"/>
        <end position="195"/>
    </location>
</feature>
<evidence type="ECO:0000259" key="2">
    <source>
        <dbReference type="Pfam" id="PF25954"/>
    </source>
</evidence>
<feature type="domain" description="YknX-like C-terminal permuted SH3-like" evidence="4">
    <location>
        <begin position="289"/>
        <end position="354"/>
    </location>
</feature>
<dbReference type="Pfam" id="PF25973">
    <property type="entry name" value="BSH_CzcB"/>
    <property type="match status" value="1"/>
</dbReference>
<dbReference type="Gene3D" id="1.10.287.470">
    <property type="entry name" value="Helix hairpin bin"/>
    <property type="match status" value="1"/>
</dbReference>
<dbReference type="SUPFAM" id="SSF111369">
    <property type="entry name" value="HlyD-like secretion proteins"/>
    <property type="match status" value="1"/>
</dbReference>
<evidence type="ECO:0000256" key="1">
    <source>
        <dbReference type="ARBA" id="ARBA00009477"/>
    </source>
</evidence>
<sequence length="358" mass="39812">MKNRFVIATALSLLIWSCGTKKSETTSAQAADSVQVFALKKESISKTLSLPAELLPWKKAEVFAKVQGYVRELKVDIGDRVRKNDVLIILDAPEVTANYAISVANLQAAKSKYRTGQDVYKRTLLASREKGAISDSELERIKNQMLTDSASYEAARAGAEANAQLKNYLVIRAAFDGVVTKRNVYPGTLVGKDQTPIIVLENLTKLRLRMAVPEVYTSALPESNIIIFSVDAQPTKKYSATLARKSNEIDEKTRTELWEFEVSNGNRELKSGMYGNASFNVKRDSPSFVVPYAAVVTTLERKFIIRVREGKTEWVDVRTGINTSDKVEVFGDLQEGDFLLTKATDEVREGQTVVVKKK</sequence>
<comment type="caution">
    <text evidence="5">The sequence shown here is derived from an EMBL/GenBank/DDBJ whole genome shotgun (WGS) entry which is preliminary data.</text>
</comment>
<dbReference type="NCBIfam" id="TIGR01730">
    <property type="entry name" value="RND_mfp"/>
    <property type="match status" value="1"/>
</dbReference>
<name>A0AAP2D9C6_9BACT</name>
<dbReference type="PANTHER" id="PTHR30469">
    <property type="entry name" value="MULTIDRUG RESISTANCE PROTEIN MDTA"/>
    <property type="match status" value="1"/>
</dbReference>
<dbReference type="GO" id="GO:0015562">
    <property type="term" value="F:efflux transmembrane transporter activity"/>
    <property type="evidence" value="ECO:0007669"/>
    <property type="project" value="TreeGrafter"/>
</dbReference>
<dbReference type="RefSeq" id="WP_254090096.1">
    <property type="nucleotide sequence ID" value="NZ_JAHESC010000011.1"/>
</dbReference>
<organism evidence="5 6">
    <name type="scientific">Dawidia soli</name>
    <dbReference type="NCBI Taxonomy" id="2782352"/>
    <lineage>
        <taxon>Bacteria</taxon>
        <taxon>Pseudomonadati</taxon>
        <taxon>Bacteroidota</taxon>
        <taxon>Cytophagia</taxon>
        <taxon>Cytophagales</taxon>
        <taxon>Chryseotaleaceae</taxon>
        <taxon>Dawidia</taxon>
    </lineage>
</organism>
<dbReference type="AlphaFoldDB" id="A0AAP2D9C6"/>
<dbReference type="Pfam" id="PF25954">
    <property type="entry name" value="Beta-barrel_RND_2"/>
    <property type="match status" value="1"/>
</dbReference>
<accession>A0AAP2D9C6</accession>
<evidence type="ECO:0000313" key="5">
    <source>
        <dbReference type="EMBL" id="MBT1686861.1"/>
    </source>
</evidence>
<dbReference type="Proteomes" id="UP001319180">
    <property type="component" value="Unassembled WGS sequence"/>
</dbReference>
<dbReference type="Pfam" id="PF25989">
    <property type="entry name" value="YknX_C"/>
    <property type="match status" value="1"/>
</dbReference>
<dbReference type="InterPro" id="IPR006143">
    <property type="entry name" value="RND_pump_MFP"/>
</dbReference>
<keyword evidence="6" id="KW-1185">Reference proteome</keyword>
<protein>
    <submittedName>
        <fullName evidence="5">Efflux RND transporter periplasmic adaptor subunit</fullName>
    </submittedName>
</protein>
<dbReference type="InterPro" id="IPR058792">
    <property type="entry name" value="Beta-barrel_RND_2"/>
</dbReference>
<gene>
    <name evidence="5" type="ORF">KK078_09845</name>
</gene>
<proteinExistence type="inferred from homology"/>
<dbReference type="Gene3D" id="2.40.420.20">
    <property type="match status" value="1"/>
</dbReference>
<dbReference type="Gene3D" id="2.40.30.170">
    <property type="match status" value="1"/>
</dbReference>
<dbReference type="GO" id="GO:1990281">
    <property type="term" value="C:efflux pump complex"/>
    <property type="evidence" value="ECO:0007669"/>
    <property type="project" value="TreeGrafter"/>
</dbReference>
<dbReference type="EMBL" id="JAHESC010000011">
    <property type="protein sequence ID" value="MBT1686861.1"/>
    <property type="molecule type" value="Genomic_DNA"/>
</dbReference>
<comment type="similarity">
    <text evidence="1">Belongs to the membrane fusion protein (MFP) (TC 8.A.1) family.</text>
</comment>
<dbReference type="PANTHER" id="PTHR30469:SF37">
    <property type="entry name" value="RAGD PROTEIN"/>
    <property type="match status" value="1"/>
</dbReference>
<dbReference type="InterPro" id="IPR058647">
    <property type="entry name" value="BSH_CzcB-like"/>
</dbReference>
<evidence type="ECO:0000313" key="6">
    <source>
        <dbReference type="Proteomes" id="UP001319180"/>
    </source>
</evidence>
<reference evidence="5 6" key="1">
    <citation type="submission" date="2021-05" db="EMBL/GenBank/DDBJ databases">
        <title>A Polyphasic approach of four new species of the genus Ohtaekwangia: Ohtaekwangia histidinii sp. nov., Ohtaekwangia cretensis sp. nov., Ohtaekwangia indiensis sp. nov., Ohtaekwangia reichenbachii sp. nov. from diverse environment.</title>
        <authorList>
            <person name="Octaviana S."/>
        </authorList>
    </citation>
    <scope>NUCLEOTIDE SEQUENCE [LARGE SCALE GENOMIC DNA]</scope>
    <source>
        <strain evidence="5 6">PWU37</strain>
    </source>
</reference>
<feature type="domain" description="CusB-like beta-barrel" evidence="2">
    <location>
        <begin position="208"/>
        <end position="280"/>
    </location>
</feature>
<dbReference type="Gene3D" id="2.40.50.100">
    <property type="match status" value="1"/>
</dbReference>
<dbReference type="InterPro" id="IPR058637">
    <property type="entry name" value="YknX-like_C"/>
</dbReference>
<evidence type="ECO:0000259" key="4">
    <source>
        <dbReference type="Pfam" id="PF25989"/>
    </source>
</evidence>